<dbReference type="Proteomes" id="UP000027821">
    <property type="component" value="Unassembled WGS sequence"/>
</dbReference>
<dbReference type="Pfam" id="PF01882">
    <property type="entry name" value="DUF58"/>
    <property type="match status" value="1"/>
</dbReference>
<accession>A0A074KYX3</accession>
<dbReference type="PANTHER" id="PTHR33608">
    <property type="entry name" value="BLL2464 PROTEIN"/>
    <property type="match status" value="1"/>
</dbReference>
<dbReference type="AlphaFoldDB" id="A0A074KYX3"/>
<dbReference type="InterPro" id="IPR036465">
    <property type="entry name" value="vWFA_dom_sf"/>
</dbReference>
<dbReference type="PANTHER" id="PTHR33608:SF7">
    <property type="entry name" value="DUF58 DOMAIN-CONTAINING PROTEIN"/>
    <property type="match status" value="1"/>
</dbReference>
<sequence>MNQSPLELIRLGNLQLAAKIVSEELQEGVHLGKKIGTGTAFEQYRHYEPGDDPKRIDWKLFARSDKYLVKESTIESNLNIRFILDLSGSMNYEEKGVSRLAYANVLIASLAYIGMLQHDKMSLYTLKNGNLELVVANRGKPFQRILYTLDQVKAEGSWPDRHPQFPHLQYREKELVIFISDLLQTDREWVDLIASMSHPRREIVIFQILGDQELTLDLDGFYQFEDLESGKTLALETRAARKKYNERIHEYLHELDRSLHLPQVHLLRTTLSQPIPHLIKKYLNKRKLS</sequence>
<dbReference type="RefSeq" id="WP_035071790.1">
    <property type="nucleotide sequence ID" value="NZ_JMIH01000014.1"/>
</dbReference>
<name>A0A074KYX3_9BACT</name>
<comment type="caution">
    <text evidence="2">The sequence shown here is derived from an EMBL/GenBank/DDBJ whole genome shotgun (WGS) entry which is preliminary data.</text>
</comment>
<proteinExistence type="predicted"/>
<dbReference type="STRING" id="1048983.EL17_05720"/>
<dbReference type="eggNOG" id="COG1721">
    <property type="taxonomic scope" value="Bacteria"/>
</dbReference>
<dbReference type="InterPro" id="IPR002881">
    <property type="entry name" value="DUF58"/>
</dbReference>
<gene>
    <name evidence="2" type="ORF">EL17_05720</name>
</gene>
<keyword evidence="3" id="KW-1185">Reference proteome</keyword>
<dbReference type="SUPFAM" id="SSF53300">
    <property type="entry name" value="vWA-like"/>
    <property type="match status" value="1"/>
</dbReference>
<organism evidence="2 3">
    <name type="scientific">Anditalea andensis</name>
    <dbReference type="NCBI Taxonomy" id="1048983"/>
    <lineage>
        <taxon>Bacteria</taxon>
        <taxon>Pseudomonadati</taxon>
        <taxon>Bacteroidota</taxon>
        <taxon>Cytophagia</taxon>
        <taxon>Cytophagales</taxon>
        <taxon>Cytophagaceae</taxon>
        <taxon>Anditalea</taxon>
    </lineage>
</organism>
<evidence type="ECO:0000313" key="2">
    <source>
        <dbReference type="EMBL" id="KEO75166.1"/>
    </source>
</evidence>
<evidence type="ECO:0000259" key="1">
    <source>
        <dbReference type="Pfam" id="PF01882"/>
    </source>
</evidence>
<evidence type="ECO:0000313" key="3">
    <source>
        <dbReference type="Proteomes" id="UP000027821"/>
    </source>
</evidence>
<reference evidence="2 3" key="1">
    <citation type="submission" date="2014-04" db="EMBL/GenBank/DDBJ databases">
        <title>Characterization and application of a salt tolerant electro-active bacterium.</title>
        <authorList>
            <person name="Yang L."/>
            <person name="Wei S."/>
            <person name="Tay Q.X.M."/>
        </authorList>
    </citation>
    <scope>NUCLEOTIDE SEQUENCE [LARGE SCALE GENOMIC DNA]</scope>
    <source>
        <strain evidence="2 3">LY1</strain>
    </source>
</reference>
<dbReference type="EMBL" id="JMIH01000014">
    <property type="protein sequence ID" value="KEO75166.1"/>
    <property type="molecule type" value="Genomic_DNA"/>
</dbReference>
<dbReference type="OrthoDB" id="9776116at2"/>
<protein>
    <recommendedName>
        <fullName evidence="1">DUF58 domain-containing protein</fullName>
    </recommendedName>
</protein>
<feature type="domain" description="DUF58" evidence="1">
    <location>
        <begin position="43"/>
        <end position="248"/>
    </location>
</feature>